<keyword evidence="4 6" id="KW-0288">FMN</keyword>
<comment type="cofactor">
    <cofactor evidence="6">
        <name>FMN</name>
        <dbReference type="ChEBI" id="CHEBI:58210"/>
    </cofactor>
</comment>
<dbReference type="Proteomes" id="UP000767291">
    <property type="component" value="Unassembled WGS sequence"/>
</dbReference>
<reference evidence="9 10" key="1">
    <citation type="submission" date="2021-03" db="EMBL/GenBank/DDBJ databases">
        <title>Genomic Encyclopedia of Type Strains, Phase IV (KMG-IV): sequencing the most valuable type-strain genomes for metagenomic binning, comparative biology and taxonomic classification.</title>
        <authorList>
            <person name="Goeker M."/>
        </authorList>
    </citation>
    <scope>NUCLEOTIDE SEQUENCE [LARGE SCALE GENOMIC DNA]</scope>
    <source>
        <strain evidence="9 10">DSM 1289</strain>
    </source>
</reference>
<keyword evidence="6" id="KW-1003">Cell membrane</keyword>
<dbReference type="SMART" id="SM00900">
    <property type="entry name" value="FMN_bind"/>
    <property type="match status" value="1"/>
</dbReference>
<comment type="subcellular location">
    <subcellularLocation>
        <location evidence="6">Cell membrane</location>
        <topology evidence="6">Single-pass membrane protein</topology>
    </subcellularLocation>
</comment>
<keyword evidence="6" id="KW-0812">Transmembrane</keyword>
<dbReference type="InterPro" id="IPR007329">
    <property type="entry name" value="FMN-bd"/>
</dbReference>
<dbReference type="InterPro" id="IPR010209">
    <property type="entry name" value="Ion_transpt_RnfG/RsxG"/>
</dbReference>
<evidence type="ECO:0000256" key="3">
    <source>
        <dbReference type="ARBA" id="ARBA00022630"/>
    </source>
</evidence>
<evidence type="ECO:0000259" key="8">
    <source>
        <dbReference type="SMART" id="SM00900"/>
    </source>
</evidence>
<feature type="chain" id="PRO_5047368687" description="Ion-translocating oxidoreductase complex subunit G" evidence="7">
    <location>
        <begin position="22"/>
        <end position="190"/>
    </location>
</feature>
<evidence type="ECO:0000256" key="6">
    <source>
        <dbReference type="HAMAP-Rule" id="MF_00479"/>
    </source>
</evidence>
<keyword evidence="6" id="KW-0472">Membrane</keyword>
<evidence type="ECO:0000256" key="7">
    <source>
        <dbReference type="SAM" id="SignalP"/>
    </source>
</evidence>
<keyword evidence="10" id="KW-1185">Reference proteome</keyword>
<dbReference type="NCBIfam" id="TIGR01947">
    <property type="entry name" value="rnfG"/>
    <property type="match status" value="1"/>
</dbReference>
<evidence type="ECO:0000313" key="10">
    <source>
        <dbReference type="Proteomes" id="UP000767291"/>
    </source>
</evidence>
<gene>
    <name evidence="6" type="primary">rnfG</name>
    <name evidence="9" type="ORF">J2Z43_002680</name>
</gene>
<evidence type="ECO:0000256" key="5">
    <source>
        <dbReference type="ARBA" id="ARBA00022982"/>
    </source>
</evidence>
<feature type="modified residue" description="FMN phosphoryl threonine" evidence="6">
    <location>
        <position position="167"/>
    </location>
</feature>
<dbReference type="PANTHER" id="PTHR36118:SF1">
    <property type="entry name" value="ION-TRANSLOCATING OXIDOREDUCTASE COMPLEX SUBUNIT G"/>
    <property type="match status" value="1"/>
</dbReference>
<comment type="function">
    <text evidence="6">Part of a membrane-bound complex that couples electron transfer with translocation of ions across the membrane.</text>
</comment>
<evidence type="ECO:0000256" key="2">
    <source>
        <dbReference type="ARBA" id="ARBA00022553"/>
    </source>
</evidence>
<keyword evidence="6" id="KW-1278">Translocase</keyword>
<organism evidence="9 10">
    <name type="scientific">Metaclostridioides mangenotii</name>
    <dbReference type="NCBI Taxonomy" id="1540"/>
    <lineage>
        <taxon>Bacteria</taxon>
        <taxon>Bacillati</taxon>
        <taxon>Bacillota</taxon>
        <taxon>Clostridia</taxon>
        <taxon>Peptostreptococcales</taxon>
        <taxon>Peptostreptococcaceae</taxon>
        <taxon>Metaclostridioides</taxon>
    </lineage>
</organism>
<keyword evidence="1 6" id="KW-0813">Transport</keyword>
<dbReference type="HAMAP" id="MF_00479">
    <property type="entry name" value="RsxG_RnfG"/>
    <property type="match status" value="1"/>
</dbReference>
<dbReference type="EMBL" id="JAGGJX010000007">
    <property type="protein sequence ID" value="MBP1856232.1"/>
    <property type="molecule type" value="Genomic_DNA"/>
</dbReference>
<dbReference type="PANTHER" id="PTHR36118">
    <property type="entry name" value="ION-TRANSLOCATING OXIDOREDUCTASE COMPLEX SUBUNIT G"/>
    <property type="match status" value="1"/>
</dbReference>
<keyword evidence="2 6" id="KW-0597">Phosphoprotein</keyword>
<dbReference type="RefSeq" id="WP_209457563.1">
    <property type="nucleotide sequence ID" value="NZ_BAAACS010000017.1"/>
</dbReference>
<protein>
    <recommendedName>
        <fullName evidence="6">Ion-translocating oxidoreductase complex subunit G</fullName>
        <ecNumber evidence="6">7.-.-.-</ecNumber>
    </recommendedName>
    <alternativeName>
        <fullName evidence="6">Rnf electron transport complex subunit G</fullName>
    </alternativeName>
</protein>
<proteinExistence type="inferred from homology"/>
<keyword evidence="5 6" id="KW-0249">Electron transport</keyword>
<dbReference type="PIRSF" id="PIRSF006091">
    <property type="entry name" value="E_trnsport_RnfG"/>
    <property type="match status" value="1"/>
</dbReference>
<evidence type="ECO:0000256" key="4">
    <source>
        <dbReference type="ARBA" id="ARBA00022643"/>
    </source>
</evidence>
<accession>A0ABS4EE78</accession>
<evidence type="ECO:0000313" key="9">
    <source>
        <dbReference type="EMBL" id="MBP1856232.1"/>
    </source>
</evidence>
<dbReference type="EC" id="7.-.-.-" evidence="6"/>
<feature type="domain" description="FMN-binding" evidence="8">
    <location>
        <begin position="95"/>
        <end position="184"/>
    </location>
</feature>
<keyword evidence="7" id="KW-0732">Signal</keyword>
<dbReference type="Pfam" id="PF04205">
    <property type="entry name" value="FMN_bind"/>
    <property type="match status" value="1"/>
</dbReference>
<comment type="caution">
    <text evidence="9">The sequence shown here is derived from an EMBL/GenBank/DDBJ whole genome shotgun (WGS) entry which is preliminary data.</text>
</comment>
<sequence>MKSMVKLGLTLLVICMVASLALGVTNEVTSPIIVKRGIQANNELRQAVLPEAKDFAQVKDSVYKGIGDGMVAEVYEGLDDSGEVVGYTIKTTPSGYGGAIELMVGLSTDGKITGVKTGTMAETPGLGSKAADPAFIDQYKDRTAAALEVVKGSASGENQIQAISGATITSTAVTNGVNAAIEVYNSALNK</sequence>
<comment type="subunit">
    <text evidence="6">The complex is composed of six subunits: RnfA, RnfB, RnfC, RnfD, RnfE and RnfG.</text>
</comment>
<keyword evidence="3 6" id="KW-0285">Flavoprotein</keyword>
<feature type="signal peptide" evidence="7">
    <location>
        <begin position="1"/>
        <end position="21"/>
    </location>
</feature>
<name>A0ABS4EE78_9FIRM</name>
<comment type="similarity">
    <text evidence="6">Belongs to the RnfG family.</text>
</comment>
<evidence type="ECO:0000256" key="1">
    <source>
        <dbReference type="ARBA" id="ARBA00022448"/>
    </source>
</evidence>
<keyword evidence="6" id="KW-1133">Transmembrane helix</keyword>